<keyword evidence="1" id="KW-0378">Hydrolase</keyword>
<dbReference type="SUPFAM" id="SSF82171">
    <property type="entry name" value="DPP6 N-terminal domain-like"/>
    <property type="match status" value="1"/>
</dbReference>
<dbReference type="Proteomes" id="UP001381693">
    <property type="component" value="Unassembled WGS sequence"/>
</dbReference>
<dbReference type="GO" id="GO:0006508">
    <property type="term" value="P:proteolysis"/>
    <property type="evidence" value="ECO:0007669"/>
    <property type="project" value="InterPro"/>
</dbReference>
<proteinExistence type="predicted"/>
<organism evidence="5 6">
    <name type="scientific">Halocaridina rubra</name>
    <name type="common">Hawaiian red shrimp</name>
    <dbReference type="NCBI Taxonomy" id="373956"/>
    <lineage>
        <taxon>Eukaryota</taxon>
        <taxon>Metazoa</taxon>
        <taxon>Ecdysozoa</taxon>
        <taxon>Arthropoda</taxon>
        <taxon>Crustacea</taxon>
        <taxon>Multicrustacea</taxon>
        <taxon>Malacostraca</taxon>
        <taxon>Eumalacostraca</taxon>
        <taxon>Eucarida</taxon>
        <taxon>Decapoda</taxon>
        <taxon>Pleocyemata</taxon>
        <taxon>Caridea</taxon>
        <taxon>Atyoidea</taxon>
        <taxon>Atyidae</taxon>
        <taxon>Halocaridina</taxon>
    </lineage>
</organism>
<dbReference type="Pfam" id="PF00930">
    <property type="entry name" value="DPPIV_N"/>
    <property type="match status" value="1"/>
</dbReference>
<dbReference type="GO" id="GO:0008236">
    <property type="term" value="F:serine-type peptidase activity"/>
    <property type="evidence" value="ECO:0007669"/>
    <property type="project" value="UniProtKB-KW"/>
</dbReference>
<dbReference type="GO" id="GO:0008239">
    <property type="term" value="F:dipeptidyl-peptidase activity"/>
    <property type="evidence" value="ECO:0007669"/>
    <property type="project" value="TreeGrafter"/>
</dbReference>
<dbReference type="InterPro" id="IPR050278">
    <property type="entry name" value="Serine_Prot_S9B/DPPIV"/>
</dbReference>
<dbReference type="GO" id="GO:0005886">
    <property type="term" value="C:plasma membrane"/>
    <property type="evidence" value="ECO:0007669"/>
    <property type="project" value="TreeGrafter"/>
</dbReference>
<comment type="caution">
    <text evidence="5">The sequence shown here is derived from an EMBL/GenBank/DDBJ whole genome shotgun (WGS) entry which is preliminary data.</text>
</comment>
<dbReference type="AlphaFoldDB" id="A0AAN8X2I7"/>
<feature type="domain" description="Dipeptidylpeptidase IV N-terminal" evidence="4">
    <location>
        <begin position="6"/>
        <end position="105"/>
    </location>
</feature>
<evidence type="ECO:0000259" key="4">
    <source>
        <dbReference type="Pfam" id="PF00930"/>
    </source>
</evidence>
<name>A0AAN8X2I7_HALRR</name>
<dbReference type="Gene3D" id="2.140.10.30">
    <property type="entry name" value="Dipeptidylpeptidase IV, N-terminal domain"/>
    <property type="match status" value="1"/>
</dbReference>
<dbReference type="InterPro" id="IPR002469">
    <property type="entry name" value="Peptidase_S9B_N"/>
</dbReference>
<dbReference type="EMBL" id="JAXCGZ010009640">
    <property type="protein sequence ID" value="KAK7076512.1"/>
    <property type="molecule type" value="Genomic_DNA"/>
</dbReference>
<evidence type="ECO:0000256" key="3">
    <source>
        <dbReference type="ARBA" id="ARBA00023180"/>
    </source>
</evidence>
<gene>
    <name evidence="5" type="ORF">SK128_024790</name>
</gene>
<accession>A0AAN8X2I7</accession>
<evidence type="ECO:0000313" key="5">
    <source>
        <dbReference type="EMBL" id="KAK7076512.1"/>
    </source>
</evidence>
<sequence>MSSPSATPISLTDDAKPNVLCNGVPDLIYEEILAQGHAVWPSPDGGYIAAASFNDSGVRELPVLEYSHNIYPTIQLLRYPTVSTHIPEVAVWIYDMRNPQTQPQRMRLIPPDPIIE</sequence>
<dbReference type="PANTHER" id="PTHR11731:SF200">
    <property type="entry name" value="DIPEPTIDYL PEPTIDASE 10, ISOFORM B"/>
    <property type="match status" value="1"/>
</dbReference>
<keyword evidence="3" id="KW-0325">Glycoprotein</keyword>
<keyword evidence="6" id="KW-1185">Reference proteome</keyword>
<evidence type="ECO:0000313" key="6">
    <source>
        <dbReference type="Proteomes" id="UP001381693"/>
    </source>
</evidence>
<reference evidence="5 6" key="1">
    <citation type="submission" date="2023-11" db="EMBL/GenBank/DDBJ databases">
        <title>Halocaridina rubra genome assembly.</title>
        <authorList>
            <person name="Smith C."/>
        </authorList>
    </citation>
    <scope>NUCLEOTIDE SEQUENCE [LARGE SCALE GENOMIC DNA]</scope>
    <source>
        <strain evidence="5">EP-1</strain>
        <tissue evidence="5">Whole</tissue>
    </source>
</reference>
<keyword evidence="2" id="KW-0720">Serine protease</keyword>
<keyword evidence="1" id="KW-0645">Protease</keyword>
<keyword evidence="1" id="KW-0031">Aminopeptidase</keyword>
<evidence type="ECO:0000256" key="1">
    <source>
        <dbReference type="ARBA" id="ARBA00022438"/>
    </source>
</evidence>
<protein>
    <recommendedName>
        <fullName evidence="4">Dipeptidylpeptidase IV N-terminal domain-containing protein</fullName>
    </recommendedName>
</protein>
<dbReference type="GO" id="GO:0004177">
    <property type="term" value="F:aminopeptidase activity"/>
    <property type="evidence" value="ECO:0007669"/>
    <property type="project" value="UniProtKB-KW"/>
</dbReference>
<evidence type="ECO:0000256" key="2">
    <source>
        <dbReference type="ARBA" id="ARBA00022825"/>
    </source>
</evidence>
<dbReference type="PANTHER" id="PTHR11731">
    <property type="entry name" value="PROTEASE FAMILY S9B,C DIPEPTIDYL-PEPTIDASE IV-RELATED"/>
    <property type="match status" value="1"/>
</dbReference>